<keyword evidence="2" id="KW-0408">Iron</keyword>
<evidence type="ECO:0000256" key="1">
    <source>
        <dbReference type="ARBA" id="ARBA00023002"/>
    </source>
</evidence>
<gene>
    <name evidence="6" type="primary">egtB</name>
    <name evidence="6" type="ORF">ACFO0A_13655</name>
</gene>
<comment type="caution">
    <text evidence="6">The sequence shown here is derived from an EMBL/GenBank/DDBJ whole genome shotgun (WGS) entry which is preliminary data.</text>
</comment>
<dbReference type="InterPro" id="IPR017806">
    <property type="entry name" value="EgtB"/>
</dbReference>
<proteinExistence type="predicted"/>
<dbReference type="SUPFAM" id="SSF56436">
    <property type="entry name" value="C-type lectin-like"/>
    <property type="match status" value="1"/>
</dbReference>
<dbReference type="Gene3D" id="3.90.1580.10">
    <property type="entry name" value="paralog of FGE (formylglycine-generating enzyme)"/>
    <property type="match status" value="1"/>
</dbReference>
<keyword evidence="1" id="KW-0560">Oxidoreductase</keyword>
<dbReference type="RefSeq" id="WP_379539550.1">
    <property type="nucleotide sequence ID" value="NZ_JBHSDR010000006.1"/>
</dbReference>
<evidence type="ECO:0000313" key="7">
    <source>
        <dbReference type="Proteomes" id="UP001595828"/>
    </source>
</evidence>
<feature type="domain" description="DinB-like" evidence="5">
    <location>
        <begin position="27"/>
        <end position="134"/>
    </location>
</feature>
<dbReference type="Proteomes" id="UP001595828">
    <property type="component" value="Unassembled WGS sequence"/>
</dbReference>
<dbReference type="PANTHER" id="PTHR23150:SF36">
    <property type="entry name" value="HERCYNINE OXYGENASE"/>
    <property type="match status" value="1"/>
</dbReference>
<dbReference type="EMBL" id="JBHSDR010000006">
    <property type="protein sequence ID" value="MFC4296100.1"/>
    <property type="molecule type" value="Genomic_DNA"/>
</dbReference>
<dbReference type="InterPro" id="IPR005532">
    <property type="entry name" value="SUMF_dom"/>
</dbReference>
<dbReference type="InterPro" id="IPR051043">
    <property type="entry name" value="Sulfatase_Mod_Factor_Kinase"/>
</dbReference>
<dbReference type="Pfam" id="PF12867">
    <property type="entry name" value="DinB_2"/>
    <property type="match status" value="1"/>
</dbReference>
<sequence length="421" mass="46439">MHKGVTAGLAQPADTAQGAGEVAHSYRSVRALSEALAAPLSDADATLQSMEDASPAKWHLAHTTWFFETFLLRERVPGYARFSDDWPFLFNSYYESEGARIDRFARGLLSRPTLAEVIAYRAHVDAAMGPLLDDPECAGLIALGLAHEQQHEELLQTDIKHALFQNPLGPALWPPQPRARLAMEGAPAKWIEHSGGTVSIGHDGNGFAFDCEGPRHEVLLQPFAISAALVTNREWDAFIADGGYAQPLLWLSDGWAWVRREGIGAPLYWDGTRHFTLAGWEERDPDVPVTHISYFEADAFAQWAGARLPIEAEWEAVAAASDPASGNQLDRAGPVQPVAEAAPSLFGNCWQWTRSAYLPHPRFRAAEGAVGEYNGKFMSGQFVLKGASCATPRGHSRACYRNFFYPHQRWQFTGLRLAKDM</sequence>
<dbReference type="Pfam" id="PF03781">
    <property type="entry name" value="FGE-sulfatase"/>
    <property type="match status" value="1"/>
</dbReference>
<evidence type="ECO:0000259" key="4">
    <source>
        <dbReference type="Pfam" id="PF03781"/>
    </source>
</evidence>
<evidence type="ECO:0000256" key="2">
    <source>
        <dbReference type="ARBA" id="ARBA00023004"/>
    </source>
</evidence>
<evidence type="ECO:0000259" key="5">
    <source>
        <dbReference type="Pfam" id="PF12867"/>
    </source>
</evidence>
<keyword evidence="7" id="KW-1185">Reference proteome</keyword>
<dbReference type="NCBIfam" id="TIGR03440">
    <property type="entry name" value="egtB_TIGR03440"/>
    <property type="match status" value="1"/>
</dbReference>
<name>A0ABV8RRT1_9SPHN</name>
<dbReference type="InterPro" id="IPR016187">
    <property type="entry name" value="CTDL_fold"/>
</dbReference>
<feature type="domain" description="Sulfatase-modifying factor enzyme-like" evidence="4">
    <location>
        <begin position="189"/>
        <end position="419"/>
    </location>
</feature>
<evidence type="ECO:0000313" key="6">
    <source>
        <dbReference type="EMBL" id="MFC4296100.1"/>
    </source>
</evidence>
<evidence type="ECO:0000256" key="3">
    <source>
        <dbReference type="ARBA" id="ARBA00037882"/>
    </source>
</evidence>
<protein>
    <submittedName>
        <fullName evidence="6">Ergothioneine biosynthesis protein EgtB</fullName>
    </submittedName>
</protein>
<dbReference type="PANTHER" id="PTHR23150">
    <property type="entry name" value="SULFATASE MODIFYING FACTOR 1, 2"/>
    <property type="match status" value="1"/>
</dbReference>
<comment type="pathway">
    <text evidence="3">Amino-acid biosynthesis; ergothioneine biosynthesis.</text>
</comment>
<accession>A0ABV8RRT1</accession>
<organism evidence="6 7">
    <name type="scientific">Novosphingobium tardum</name>
    <dbReference type="NCBI Taxonomy" id="1538021"/>
    <lineage>
        <taxon>Bacteria</taxon>
        <taxon>Pseudomonadati</taxon>
        <taxon>Pseudomonadota</taxon>
        <taxon>Alphaproteobacteria</taxon>
        <taxon>Sphingomonadales</taxon>
        <taxon>Sphingomonadaceae</taxon>
        <taxon>Novosphingobium</taxon>
    </lineage>
</organism>
<dbReference type="InterPro" id="IPR024775">
    <property type="entry name" value="DinB-like"/>
</dbReference>
<reference evidence="7" key="1">
    <citation type="journal article" date="2019" name="Int. J. Syst. Evol. Microbiol.">
        <title>The Global Catalogue of Microorganisms (GCM) 10K type strain sequencing project: providing services to taxonomists for standard genome sequencing and annotation.</title>
        <authorList>
            <consortium name="The Broad Institute Genomics Platform"/>
            <consortium name="The Broad Institute Genome Sequencing Center for Infectious Disease"/>
            <person name="Wu L."/>
            <person name="Ma J."/>
        </authorList>
    </citation>
    <scope>NUCLEOTIDE SEQUENCE [LARGE SCALE GENOMIC DNA]</scope>
    <source>
        <strain evidence="7">CGMCC 1.12989</strain>
    </source>
</reference>
<dbReference type="InterPro" id="IPR042095">
    <property type="entry name" value="SUMF_sf"/>
</dbReference>